<dbReference type="InterPro" id="IPR006059">
    <property type="entry name" value="SBP"/>
</dbReference>
<accession>A0A975I8Q9</accession>
<dbReference type="KEGG" id="cact:HZ995_06835"/>
<proteinExistence type="predicted"/>
<name>A0A975I8Q9_9RHOB</name>
<evidence type="ECO:0000313" key="3">
    <source>
        <dbReference type="Proteomes" id="UP000665026"/>
    </source>
</evidence>
<sequence>MRHLILSLGLTLWGSTGTAFDVEDQAVFGDPDASSTLRILSTADISFFTPMILSYLEANPNVAVDYTVASSTDVMAALYEEQHSFDLAISSAMDLQTKLANDGLARVHSTNQTARLPDWAVWNDMVFAFTQEPAAFVISNKAFEGLDLPEDRQDLITTLRQNPEIFESRVGTYDIRQSGAGYLFATQDARASDTYWRLTEVMGALDPKLYCCTSNMIDAVVSGELAIAYNVLASYAEKRADSDAFTIILPSDFSIVMLRTMLIPTTSANPDLAGTFLDFVLGQTFPKGTSPLLQSEMLAEANENSLHRIALGPGLLVYLDQFKNKSFIREWESAILQE</sequence>
<dbReference type="PANTHER" id="PTHR30006:SF25">
    <property type="entry name" value="PHOSPHOGLYCERATE TRANSPORT REGULATORY PROTEIN PGTC"/>
    <property type="match status" value="1"/>
</dbReference>
<dbReference type="RefSeq" id="WP_209357915.1">
    <property type="nucleotide sequence ID" value="NZ_CP060010.1"/>
</dbReference>
<protein>
    <submittedName>
        <fullName evidence="2">ABC transporter substrate-binding protein</fullName>
    </submittedName>
</protein>
<evidence type="ECO:0000256" key="1">
    <source>
        <dbReference type="ARBA" id="ARBA00022729"/>
    </source>
</evidence>
<dbReference type="EMBL" id="CP060010">
    <property type="protein sequence ID" value="QTN37210.1"/>
    <property type="molecule type" value="Genomic_DNA"/>
</dbReference>
<organism evidence="2 3">
    <name type="scientific">Cognatishimia activa</name>
    <dbReference type="NCBI Taxonomy" id="1715691"/>
    <lineage>
        <taxon>Bacteria</taxon>
        <taxon>Pseudomonadati</taxon>
        <taxon>Pseudomonadota</taxon>
        <taxon>Alphaproteobacteria</taxon>
        <taxon>Rhodobacterales</taxon>
        <taxon>Paracoccaceae</taxon>
        <taxon>Cognatishimia</taxon>
    </lineage>
</organism>
<dbReference type="Pfam" id="PF01547">
    <property type="entry name" value="SBP_bac_1"/>
    <property type="match status" value="1"/>
</dbReference>
<dbReference type="SUPFAM" id="SSF53850">
    <property type="entry name" value="Periplasmic binding protein-like II"/>
    <property type="match status" value="1"/>
</dbReference>
<reference evidence="2" key="1">
    <citation type="submission" date="2020-07" db="EMBL/GenBank/DDBJ databases">
        <title>Genome sequences of bacteria associated with the marine, planktonic diatom Thalassiosira profunda strain ECT2AJA-044.</title>
        <authorList>
            <person name="Gargas C.B."/>
            <person name="Roberts W.R."/>
            <person name="Alverson A.J."/>
        </authorList>
    </citation>
    <scope>NUCLEOTIDE SEQUENCE</scope>
    <source>
        <strain evidence="2">ECT2AJA-044</strain>
    </source>
</reference>
<dbReference type="AlphaFoldDB" id="A0A975I8Q9"/>
<dbReference type="GO" id="GO:0030288">
    <property type="term" value="C:outer membrane-bounded periplasmic space"/>
    <property type="evidence" value="ECO:0007669"/>
    <property type="project" value="TreeGrafter"/>
</dbReference>
<evidence type="ECO:0000313" key="2">
    <source>
        <dbReference type="EMBL" id="QTN37210.1"/>
    </source>
</evidence>
<dbReference type="Proteomes" id="UP000665026">
    <property type="component" value="Chromosome"/>
</dbReference>
<dbReference type="PANTHER" id="PTHR30006">
    <property type="entry name" value="THIAMINE-BINDING PERIPLASMIC PROTEIN-RELATED"/>
    <property type="match status" value="1"/>
</dbReference>
<dbReference type="Gene3D" id="3.40.190.10">
    <property type="entry name" value="Periplasmic binding protein-like II"/>
    <property type="match status" value="2"/>
</dbReference>
<gene>
    <name evidence="2" type="ORF">HZ995_06835</name>
</gene>
<keyword evidence="1" id="KW-0732">Signal</keyword>